<keyword evidence="4" id="KW-0804">Transcription</keyword>
<dbReference type="SMART" id="SM00065">
    <property type="entry name" value="GAF"/>
    <property type="match status" value="1"/>
</dbReference>
<dbReference type="InterPro" id="IPR012074">
    <property type="entry name" value="GAF_ANTAR"/>
</dbReference>
<dbReference type="InterPro" id="IPR005561">
    <property type="entry name" value="ANTAR"/>
</dbReference>
<keyword evidence="3" id="KW-0805">Transcription regulation</keyword>
<dbReference type="InterPro" id="IPR011006">
    <property type="entry name" value="CheY-like_superfamily"/>
</dbReference>
<evidence type="ECO:0000256" key="2">
    <source>
        <dbReference type="ARBA" id="ARBA00022777"/>
    </source>
</evidence>
<evidence type="ECO:0000313" key="7">
    <source>
        <dbReference type="EMBL" id="SCF06179.1"/>
    </source>
</evidence>
<feature type="compositionally biased region" description="Basic residues" evidence="5">
    <location>
        <begin position="12"/>
        <end position="24"/>
    </location>
</feature>
<dbReference type="GO" id="GO:0016301">
    <property type="term" value="F:kinase activity"/>
    <property type="evidence" value="ECO:0007669"/>
    <property type="project" value="UniProtKB-KW"/>
</dbReference>
<dbReference type="Proteomes" id="UP000199375">
    <property type="component" value="Unassembled WGS sequence"/>
</dbReference>
<dbReference type="Pfam" id="PF03861">
    <property type="entry name" value="ANTAR"/>
    <property type="match status" value="1"/>
</dbReference>
<reference evidence="7 8" key="1">
    <citation type="submission" date="2016-06" db="EMBL/GenBank/DDBJ databases">
        <authorList>
            <person name="Kjaerup R.B."/>
            <person name="Dalgaard T.S."/>
            <person name="Juul-Madsen H.R."/>
        </authorList>
    </citation>
    <scope>NUCLEOTIDE SEQUENCE [LARGE SCALE GENOMIC DNA]</scope>
    <source>
        <strain evidence="7 8">DSM 45626</strain>
    </source>
</reference>
<protein>
    <submittedName>
        <fullName evidence="7">GAF domain-containing protein</fullName>
    </submittedName>
</protein>
<proteinExistence type="predicted"/>
<dbReference type="GO" id="GO:0003723">
    <property type="term" value="F:RNA binding"/>
    <property type="evidence" value="ECO:0007669"/>
    <property type="project" value="InterPro"/>
</dbReference>
<evidence type="ECO:0000256" key="3">
    <source>
        <dbReference type="ARBA" id="ARBA00023015"/>
    </source>
</evidence>
<dbReference type="PROSITE" id="PS50921">
    <property type="entry name" value="ANTAR"/>
    <property type="match status" value="1"/>
</dbReference>
<feature type="region of interest" description="Disordered" evidence="5">
    <location>
        <begin position="1"/>
        <end position="31"/>
    </location>
</feature>
<dbReference type="SUPFAM" id="SSF55781">
    <property type="entry name" value="GAF domain-like"/>
    <property type="match status" value="1"/>
</dbReference>
<dbReference type="EMBL" id="FMCW01000024">
    <property type="protein sequence ID" value="SCF06179.1"/>
    <property type="molecule type" value="Genomic_DNA"/>
</dbReference>
<dbReference type="InterPro" id="IPR036388">
    <property type="entry name" value="WH-like_DNA-bd_sf"/>
</dbReference>
<dbReference type="InterPro" id="IPR029016">
    <property type="entry name" value="GAF-like_dom_sf"/>
</dbReference>
<keyword evidence="1" id="KW-0808">Transferase</keyword>
<dbReference type="PIRSF" id="PIRSF036625">
    <property type="entry name" value="GAF_ANTAR"/>
    <property type="match status" value="1"/>
</dbReference>
<keyword evidence="2" id="KW-0418">Kinase</keyword>
<gene>
    <name evidence="7" type="ORF">GA0070558_12411</name>
</gene>
<name>A0A1C4XCC5_9ACTN</name>
<feature type="domain" description="ANTAR" evidence="6">
    <location>
        <begin position="185"/>
        <end position="246"/>
    </location>
</feature>
<dbReference type="RefSeq" id="WP_091283500.1">
    <property type="nucleotide sequence ID" value="NZ_FMCW01000024.1"/>
</dbReference>
<dbReference type="SUPFAM" id="SSF52172">
    <property type="entry name" value="CheY-like"/>
    <property type="match status" value="1"/>
</dbReference>
<evidence type="ECO:0000256" key="1">
    <source>
        <dbReference type="ARBA" id="ARBA00022679"/>
    </source>
</evidence>
<dbReference type="InterPro" id="IPR003018">
    <property type="entry name" value="GAF"/>
</dbReference>
<evidence type="ECO:0000259" key="6">
    <source>
        <dbReference type="PROSITE" id="PS50921"/>
    </source>
</evidence>
<feature type="compositionally biased region" description="Basic and acidic residues" evidence="5">
    <location>
        <begin position="1"/>
        <end position="11"/>
    </location>
</feature>
<dbReference type="Gene3D" id="3.30.450.40">
    <property type="match status" value="1"/>
</dbReference>
<dbReference type="AlphaFoldDB" id="A0A1C4XCC5"/>
<evidence type="ECO:0000256" key="4">
    <source>
        <dbReference type="ARBA" id="ARBA00023163"/>
    </source>
</evidence>
<dbReference type="Pfam" id="PF13185">
    <property type="entry name" value="GAF_2"/>
    <property type="match status" value="1"/>
</dbReference>
<evidence type="ECO:0000256" key="5">
    <source>
        <dbReference type="SAM" id="MobiDB-lite"/>
    </source>
</evidence>
<organism evidence="7 8">
    <name type="scientific">Micromonospora haikouensis</name>
    <dbReference type="NCBI Taxonomy" id="686309"/>
    <lineage>
        <taxon>Bacteria</taxon>
        <taxon>Bacillati</taxon>
        <taxon>Actinomycetota</taxon>
        <taxon>Actinomycetes</taxon>
        <taxon>Micromonosporales</taxon>
        <taxon>Micromonosporaceae</taxon>
        <taxon>Micromonospora</taxon>
    </lineage>
</organism>
<evidence type="ECO:0000313" key="8">
    <source>
        <dbReference type="Proteomes" id="UP000199375"/>
    </source>
</evidence>
<accession>A0A1C4XCC5</accession>
<sequence length="255" mass="28052">MDVESRPDPIRSRRIRATSSRRPRTAGPDDDLAGRLAEIARALQDEPGLDATLHGIVRCAVGTVPGAWHAAITEVEGRHRVVTSAATGNLVRRVDQAQYDTGQGPCLTALFEHHTVRMPDVAAETRWPDFVRRIDGLGVRSMLSFQLYLARDNLGALNLYARQPGAFTDESERIGVLFAAHAAVAMGDARRLAQLSQALDVRDLIGQAKGILMERHRLTGEQAFELLVRASQRLNVKLLDVARDLIETGELVDRP</sequence>
<dbReference type="SMART" id="SM01012">
    <property type="entry name" value="ANTAR"/>
    <property type="match status" value="1"/>
</dbReference>
<dbReference type="Gene3D" id="1.10.10.10">
    <property type="entry name" value="Winged helix-like DNA-binding domain superfamily/Winged helix DNA-binding domain"/>
    <property type="match status" value="1"/>
</dbReference>